<name>F8AG43_PYRYC</name>
<dbReference type="KEGG" id="pya:PYCH_14280"/>
<dbReference type="STRING" id="529709.PYCH_14280"/>
<dbReference type="GeneID" id="10837999"/>
<keyword evidence="2" id="KW-1185">Reference proteome</keyword>
<dbReference type="AlphaFoldDB" id="F8AG43"/>
<organism evidence="1 2">
    <name type="scientific">Pyrococcus yayanosii (strain CH1 / JCM 16557)</name>
    <dbReference type="NCBI Taxonomy" id="529709"/>
    <lineage>
        <taxon>Archaea</taxon>
        <taxon>Methanobacteriati</taxon>
        <taxon>Methanobacteriota</taxon>
        <taxon>Thermococci</taxon>
        <taxon>Thermococcales</taxon>
        <taxon>Thermococcaceae</taxon>
        <taxon>Pyrococcus</taxon>
    </lineage>
</organism>
<proteinExistence type="predicted"/>
<accession>F8AG43</accession>
<protein>
    <submittedName>
        <fullName evidence="1">Uncharacterized protein</fullName>
    </submittedName>
</protein>
<evidence type="ECO:0000313" key="2">
    <source>
        <dbReference type="Proteomes" id="UP000008386"/>
    </source>
</evidence>
<reference evidence="1 2" key="1">
    <citation type="journal article" date="2011" name="J. Bacteriol.">
        <title>Complete genome sequence of the obligate piezophilic hyperthermophilic archaeon Pyrococcus yayanosii CH1.</title>
        <authorList>
            <person name="Jun X."/>
            <person name="Lupeng L."/>
            <person name="Minjuan X."/>
            <person name="Oger P."/>
            <person name="Fengping W."/>
            <person name="Jebbar M."/>
            <person name="Xiang X."/>
        </authorList>
    </citation>
    <scope>NUCLEOTIDE SEQUENCE [LARGE SCALE GENOMIC DNA]</scope>
    <source>
        <strain evidence="2">CH1 / JCM 16557</strain>
    </source>
</reference>
<dbReference type="OrthoDB" id="91433at2157"/>
<evidence type="ECO:0000313" key="1">
    <source>
        <dbReference type="EMBL" id="AEH25098.1"/>
    </source>
</evidence>
<dbReference type="HOGENOM" id="CLU_1173415_0_0_2"/>
<dbReference type="eggNOG" id="arCOG05103">
    <property type="taxonomic scope" value="Archaea"/>
</dbReference>
<gene>
    <name evidence="1" type="ordered locus">PYCH_14280</name>
</gene>
<sequence length="252" mass="29956">MGIFDRFRKKKKTKREAGGIVMSDEEAASYFMSLKEFDLEEEIEKRVEERIRQQRILAQRMSQIKPTYQKLLIAVTPEEGSIILGYPESYMINYDEYWIYYQERQPSWLDHIWWSLARIFGKQPPHKILKAHKKIVQFNNEAITVYCQSVTEYRGTGIQEAIPMVVHPAITAGWEAYEAVKAERDKYKEKYFELLRLSKKEVELALQINPRVKVYWKEKEQQGKKTEERFGGTEMEFDENPVKRELKSIIGE</sequence>
<dbReference type="EMBL" id="CP002779">
    <property type="protein sequence ID" value="AEH25098.1"/>
    <property type="molecule type" value="Genomic_DNA"/>
</dbReference>
<dbReference type="RefSeq" id="WP_013906154.1">
    <property type="nucleotide sequence ID" value="NC_015680.1"/>
</dbReference>
<dbReference type="Proteomes" id="UP000008386">
    <property type="component" value="Chromosome"/>
</dbReference>